<accession>A0ABY8CML2</accession>
<dbReference type="Proteomes" id="UP001235547">
    <property type="component" value="Chromosome 2"/>
</dbReference>
<dbReference type="RefSeq" id="WP_280730555.1">
    <property type="nucleotide sequence ID" value="NZ_CP120367.1"/>
</dbReference>
<organism evidence="1 2">
    <name type="scientific">Sinorhizobium numidicum</name>
    <dbReference type="NCBI Taxonomy" id="680248"/>
    <lineage>
        <taxon>Bacteria</taxon>
        <taxon>Pseudomonadati</taxon>
        <taxon>Pseudomonadota</taxon>
        <taxon>Alphaproteobacteria</taxon>
        <taxon>Hyphomicrobiales</taxon>
        <taxon>Rhizobiaceae</taxon>
        <taxon>Sinorhizobium/Ensifer group</taxon>
        <taxon>Sinorhizobium</taxon>
    </lineage>
</organism>
<keyword evidence="2" id="KW-1185">Reference proteome</keyword>
<proteinExistence type="predicted"/>
<evidence type="ECO:0000313" key="1">
    <source>
        <dbReference type="EMBL" id="WEX79854.1"/>
    </source>
</evidence>
<protein>
    <submittedName>
        <fullName evidence="1">Uncharacterized protein</fullName>
    </submittedName>
</protein>
<sequence>MAYNVAVLADKRGAVTGRSSFYFRAGGLFVHPSAKCASEPILPDELAFLRKVFKQMLEESRIPAGSVQAETMAARLIAIYQAGVRNEATLRALAKPFKDRPLPPTERALI</sequence>
<gene>
    <name evidence="1" type="ORF">PYH38_001219</name>
</gene>
<reference evidence="1 2" key="1">
    <citation type="submission" date="2023-03" db="EMBL/GenBank/DDBJ databases">
        <authorList>
            <person name="Kaur S."/>
            <person name="Espinosa-Saiz D."/>
            <person name="Velazquez E."/>
            <person name="Menendez E."/>
            <person name="diCenzo G.C."/>
        </authorList>
    </citation>
    <scope>NUCLEOTIDE SEQUENCE [LARGE SCALE GENOMIC DNA]</scope>
    <source>
        <strain evidence="1 2">LMG 27395</strain>
    </source>
</reference>
<dbReference type="EMBL" id="CP120370">
    <property type="protein sequence ID" value="WEX79854.1"/>
    <property type="molecule type" value="Genomic_DNA"/>
</dbReference>
<evidence type="ECO:0000313" key="2">
    <source>
        <dbReference type="Proteomes" id="UP001235547"/>
    </source>
</evidence>
<name>A0ABY8CML2_9HYPH</name>